<feature type="signal peptide" evidence="3">
    <location>
        <begin position="1"/>
        <end position="23"/>
    </location>
</feature>
<evidence type="ECO:0000256" key="1">
    <source>
        <dbReference type="ARBA" id="ARBA00010049"/>
    </source>
</evidence>
<evidence type="ECO:0000313" key="5">
    <source>
        <dbReference type="Proteomes" id="UP000238479"/>
    </source>
</evidence>
<dbReference type="PROSITE" id="PS00925">
    <property type="entry name" value="OLEEI"/>
    <property type="match status" value="1"/>
</dbReference>
<dbReference type="InterPro" id="IPR006040">
    <property type="entry name" value="Allergen_Ole_e_I_CS"/>
</dbReference>
<dbReference type="STRING" id="74649.A0A2P6QA51"/>
<evidence type="ECO:0000256" key="2">
    <source>
        <dbReference type="ARBA" id="ARBA00023157"/>
    </source>
</evidence>
<protein>
    <submittedName>
        <fullName evidence="4">Putative pollen allergen Ole e 1 family</fullName>
    </submittedName>
</protein>
<dbReference type="EMBL" id="PDCK01000043">
    <property type="protein sequence ID" value="PRQ31050.1"/>
    <property type="molecule type" value="Genomic_DNA"/>
</dbReference>
<evidence type="ECO:0000256" key="3">
    <source>
        <dbReference type="SAM" id="SignalP"/>
    </source>
</evidence>
<keyword evidence="5" id="KW-1185">Reference proteome</keyword>
<dbReference type="PANTHER" id="PTHR31614:SF20">
    <property type="entry name" value="POLLEN PROTEIN OLE E I-LIKE PROTEIN"/>
    <property type="match status" value="1"/>
</dbReference>
<accession>A0A2P6QA51</accession>
<sequence>MAQTLGVTAVVLTVFCLCSLANADGGRISEIFVEGKVYCDPCRVQFQTRISEPIEGATVALQCRSRINSTVLYTVERKTGKDGLYTIPVDEDYAEEICEVKTVSSPRADCNDRFDKFEKARVLITYNNGVASTTRYANPLGFMKKEAVPECEKVLKELFPEEQTDE</sequence>
<dbReference type="PANTHER" id="PTHR31614">
    <property type="entry name" value="PROTEIN DOWNSTREAM OF FLC-RELATED"/>
    <property type="match status" value="1"/>
</dbReference>
<keyword evidence="2" id="KW-1015">Disulfide bond</keyword>
<dbReference type="InterPro" id="IPR006041">
    <property type="entry name" value="Pollen_Ole_e1_allergen"/>
</dbReference>
<dbReference type="Pfam" id="PF01190">
    <property type="entry name" value="Pollen_Ole_e_1"/>
    <property type="match status" value="1"/>
</dbReference>
<feature type="chain" id="PRO_5015129261" evidence="3">
    <location>
        <begin position="24"/>
        <end position="166"/>
    </location>
</feature>
<dbReference type="GO" id="GO:0005615">
    <property type="term" value="C:extracellular space"/>
    <property type="evidence" value="ECO:0007669"/>
    <property type="project" value="InterPro"/>
</dbReference>
<reference evidence="4 5" key="1">
    <citation type="journal article" date="2018" name="Nat. Genet.">
        <title>The Rosa genome provides new insights in the design of modern roses.</title>
        <authorList>
            <person name="Bendahmane M."/>
        </authorList>
    </citation>
    <scope>NUCLEOTIDE SEQUENCE [LARGE SCALE GENOMIC DNA]</scope>
    <source>
        <strain evidence="5">cv. Old Blush</strain>
    </source>
</reference>
<dbReference type="Proteomes" id="UP000238479">
    <property type="component" value="Chromosome 5"/>
</dbReference>
<dbReference type="OrthoDB" id="1888725at2759"/>
<comment type="similarity">
    <text evidence="1">Belongs to the Ole e I family.</text>
</comment>
<evidence type="ECO:0000313" key="4">
    <source>
        <dbReference type="EMBL" id="PRQ31050.1"/>
    </source>
</evidence>
<dbReference type="OMA" id="TTDEYGW"/>
<dbReference type="Gramene" id="PRQ31050">
    <property type="protein sequence ID" value="PRQ31050"/>
    <property type="gene ID" value="RchiOBHm_Chr5g0031231"/>
</dbReference>
<dbReference type="AlphaFoldDB" id="A0A2P6QA51"/>
<name>A0A2P6QA51_ROSCH</name>
<proteinExistence type="inferred from homology"/>
<keyword evidence="3" id="KW-0732">Signal</keyword>
<gene>
    <name evidence="4" type="ORF">RchiOBHm_Chr5g0031231</name>
</gene>
<comment type="caution">
    <text evidence="4">The sequence shown here is derived from an EMBL/GenBank/DDBJ whole genome shotgun (WGS) entry which is preliminary data.</text>
</comment>
<organism evidence="4 5">
    <name type="scientific">Rosa chinensis</name>
    <name type="common">China rose</name>
    <dbReference type="NCBI Taxonomy" id="74649"/>
    <lineage>
        <taxon>Eukaryota</taxon>
        <taxon>Viridiplantae</taxon>
        <taxon>Streptophyta</taxon>
        <taxon>Embryophyta</taxon>
        <taxon>Tracheophyta</taxon>
        <taxon>Spermatophyta</taxon>
        <taxon>Magnoliopsida</taxon>
        <taxon>eudicotyledons</taxon>
        <taxon>Gunneridae</taxon>
        <taxon>Pentapetalae</taxon>
        <taxon>rosids</taxon>
        <taxon>fabids</taxon>
        <taxon>Rosales</taxon>
        <taxon>Rosaceae</taxon>
        <taxon>Rosoideae</taxon>
        <taxon>Rosoideae incertae sedis</taxon>
        <taxon>Rosa</taxon>
    </lineage>
</organism>